<dbReference type="Proteomes" id="UP000257014">
    <property type="component" value="Unassembled WGS sequence"/>
</dbReference>
<name>A0A3E0K3R9_9BACI</name>
<keyword evidence="1" id="KW-0175">Coiled coil</keyword>
<dbReference type="SUPFAM" id="SSF52540">
    <property type="entry name" value="P-loop containing nucleoside triphosphate hydrolases"/>
    <property type="match status" value="1"/>
</dbReference>
<keyword evidence="2" id="KW-1133">Transmembrane helix</keyword>
<feature type="coiled-coil region" evidence="1">
    <location>
        <begin position="624"/>
        <end position="805"/>
    </location>
</feature>
<evidence type="ECO:0000313" key="4">
    <source>
        <dbReference type="EMBL" id="REJ28109.1"/>
    </source>
</evidence>
<dbReference type="PANTHER" id="PTHR41259:SF1">
    <property type="entry name" value="DOUBLE-STRAND BREAK REPAIR RAD50 ATPASE, PUTATIVE-RELATED"/>
    <property type="match status" value="1"/>
</dbReference>
<dbReference type="Pfam" id="PF13514">
    <property type="entry name" value="AAA_27"/>
    <property type="match status" value="1"/>
</dbReference>
<dbReference type="InterPro" id="IPR038734">
    <property type="entry name" value="YhaN_AAA"/>
</dbReference>
<dbReference type="PANTHER" id="PTHR41259">
    <property type="entry name" value="DOUBLE-STRAND BREAK REPAIR RAD50 ATPASE, PUTATIVE-RELATED"/>
    <property type="match status" value="1"/>
</dbReference>
<dbReference type="EMBL" id="QEWE01000018">
    <property type="protein sequence ID" value="REJ28109.1"/>
    <property type="molecule type" value="Genomic_DNA"/>
</dbReference>
<reference evidence="4 5" key="1">
    <citation type="submission" date="2018-03" db="EMBL/GenBank/DDBJ databases">
        <authorList>
            <person name="Keele B.F."/>
        </authorList>
    </citation>
    <scope>NUCLEOTIDE SEQUENCE [LARGE SCALE GENOMIC DNA]</scope>
    <source>
        <strain evidence="4">ZCTH4_d</strain>
    </source>
</reference>
<accession>A0A3E0K3R9</accession>
<feature type="transmembrane region" description="Helical" evidence="2">
    <location>
        <begin position="464"/>
        <end position="481"/>
    </location>
</feature>
<feature type="coiled-coil region" evidence="1">
    <location>
        <begin position="210"/>
        <end position="237"/>
    </location>
</feature>
<keyword evidence="2" id="KW-0812">Transmembrane</keyword>
<evidence type="ECO:0000313" key="5">
    <source>
        <dbReference type="Proteomes" id="UP000257014"/>
    </source>
</evidence>
<proteinExistence type="predicted"/>
<feature type="coiled-coil region" evidence="1">
    <location>
        <begin position="380"/>
        <end position="421"/>
    </location>
</feature>
<comment type="caution">
    <text evidence="4">The sequence shown here is derived from an EMBL/GenBank/DDBJ whole genome shotgun (WGS) entry which is preliminary data.</text>
</comment>
<evidence type="ECO:0000256" key="2">
    <source>
        <dbReference type="SAM" id="Phobius"/>
    </source>
</evidence>
<dbReference type="Gene3D" id="3.40.50.300">
    <property type="entry name" value="P-loop containing nucleotide triphosphate hydrolases"/>
    <property type="match status" value="2"/>
</dbReference>
<organism evidence="4 5">
    <name type="scientific">Caldibacillus debilis</name>
    <dbReference type="NCBI Taxonomy" id="301148"/>
    <lineage>
        <taxon>Bacteria</taxon>
        <taxon>Bacillati</taxon>
        <taxon>Bacillota</taxon>
        <taxon>Bacilli</taxon>
        <taxon>Bacillales</taxon>
        <taxon>Bacillaceae</taxon>
        <taxon>Caldibacillus</taxon>
    </lineage>
</organism>
<feature type="domain" description="YhaN AAA" evidence="3">
    <location>
        <begin position="3"/>
        <end position="204"/>
    </location>
</feature>
<dbReference type="InterPro" id="IPR027417">
    <property type="entry name" value="P-loop_NTPase"/>
</dbReference>
<feature type="coiled-coil region" evidence="1">
    <location>
        <begin position="277"/>
        <end position="304"/>
    </location>
</feature>
<protein>
    <recommendedName>
        <fullName evidence="3">YhaN AAA domain-containing protein</fullName>
    </recommendedName>
</protein>
<evidence type="ECO:0000259" key="3">
    <source>
        <dbReference type="Pfam" id="PF13514"/>
    </source>
</evidence>
<evidence type="ECO:0000256" key="1">
    <source>
        <dbReference type="SAM" id="Coils"/>
    </source>
</evidence>
<sequence length="974" mass="115042">MTMRLKEIRIYGYGKFEDYALTNIRPFQVIYGENEAGKSTILSFIQSVLFGFPPVRQTNECRYEPKTGAKYGGALVLEVPGKGEVRIERIRGKSQGDVTVLFEDGTRGGEEALAELLSGIDKPLFQSVYFFNIHHLENMHKISGDDLGRFLFSTGAVGSDRILEAEKFLEREAEKWFKPSGKKPLINERIIDLQGTEEKLKEAKGFVQSYQTLCRRREETGEKIRRLRDEMMKIEEERLKKKEWNSFVPLLRERKELKENLREIGEVPFPEDGLSRLERLEVRLKAAEGQAERLRERMDRVRSELEGMEPDPFFLEHEAQIVYVYESLPVYRQLAERERELKFQLDGLDREEEGLLEGLHLPKDFPVSRWQIDLALKKRVETYTQRRHFLQMKKRELEQKREDLADKRDEKRLLIDRLKQRQLPADRKRELERWAGEETPFLEREYRWTEEQLNRLKNKKRTRNFQLAAVLSLSALAALLFAGKNPWYSAFAILPALILLLLALPEGKRDLSERRRWEKRKAELEARLGGFRGNKERILQAKEALEREKELEQQIQREEIRLEQLENQLLETEENLLQWKREMEENWQEGKDIMKALYLPEHLAGHLTEAFRTVERLKEIRAQKDRFADELGEVRGRLEQMEAELKTLAEKGSPLFYRDYVGTAVSLRQALNRELEKRREYAEKRRKLAELAEQMEDLAKEKEAAEKERTALFREAGTEGKEDFIRRGKLAETRKKWEERLKDIESRLEPLKAAEDLERIHDIPYYSEAFFAGLEEKRDGLKRELEQLEKERAALDHQIGVIENGGTFHERLAEFHQKKYLLREDVKKWAVYRVAADLLQAAMKRFKEENLPEVLRAASRNFSILTGGKYTQIFPDGGQLAVLRADGIPFFPHELSQATKEQLFIAIRFAVSDWNRSRRIPLFIDDSFVHFDENRLNHLMGLLREMEKRHQILFFTCHKHLLSFFEKEKIFHLK</sequence>
<gene>
    <name evidence="4" type="ORF">C6P37_09720</name>
</gene>
<keyword evidence="2" id="KW-0472">Membrane</keyword>
<feature type="transmembrane region" description="Helical" evidence="2">
    <location>
        <begin position="487"/>
        <end position="505"/>
    </location>
</feature>
<feature type="coiled-coil region" evidence="1">
    <location>
        <begin position="534"/>
        <end position="582"/>
    </location>
</feature>
<dbReference type="AlphaFoldDB" id="A0A3E0K3R9"/>